<feature type="domain" description="Thioredoxin" evidence="4">
    <location>
        <begin position="1"/>
        <end position="98"/>
    </location>
</feature>
<feature type="site" description="Contributes to redox potential value" evidence="2">
    <location>
        <position position="25"/>
    </location>
</feature>
<dbReference type="SUPFAM" id="SSF52833">
    <property type="entry name" value="Thioredoxin-like"/>
    <property type="match status" value="1"/>
</dbReference>
<dbReference type="EMBL" id="GG738857">
    <property type="protein sequence ID" value="EFC46720.1"/>
    <property type="molecule type" value="Genomic_DNA"/>
</dbReference>
<dbReference type="PROSITE" id="PS51352">
    <property type="entry name" value="THIOREDOXIN_2"/>
    <property type="match status" value="1"/>
</dbReference>
<organism evidence="6">
    <name type="scientific">Naegleria gruberi</name>
    <name type="common">Amoeba</name>
    <dbReference type="NCBI Taxonomy" id="5762"/>
    <lineage>
        <taxon>Eukaryota</taxon>
        <taxon>Discoba</taxon>
        <taxon>Heterolobosea</taxon>
        <taxon>Tetramitia</taxon>
        <taxon>Eutetramitia</taxon>
        <taxon>Vahlkampfiidae</taxon>
        <taxon>Naegleria</taxon>
    </lineage>
</organism>
<dbReference type="PRINTS" id="PR00421">
    <property type="entry name" value="THIOREDOXIN"/>
</dbReference>
<dbReference type="GO" id="GO:0015035">
    <property type="term" value="F:protein-disulfide reductase activity"/>
    <property type="evidence" value="ECO:0007669"/>
    <property type="project" value="InterPro"/>
</dbReference>
<feature type="active site" description="Nucleophile" evidence="2">
    <location>
        <position position="26"/>
    </location>
</feature>
<accession>D2V8N3</accession>
<dbReference type="InParanoid" id="D2V8N3"/>
<evidence type="ECO:0000256" key="1">
    <source>
        <dbReference type="ARBA" id="ARBA00023157"/>
    </source>
</evidence>
<dbReference type="InterPro" id="IPR036249">
    <property type="entry name" value="Thioredoxin-like_sf"/>
</dbReference>
<dbReference type="AlphaFoldDB" id="D2V8N3"/>
<dbReference type="PANTHER" id="PTHR46115">
    <property type="entry name" value="THIOREDOXIN-LIKE PROTEIN 1"/>
    <property type="match status" value="1"/>
</dbReference>
<sequence length="98" mass="10978">LQSFNEIIGNDQLVVVDYKAVWCPPCQASKPLFHKLAASKQYENVKFLVVDVDEQGEIAHQEGISAMPTFKIYRNGKLLDTMVGANLYGVESLIIKHL</sequence>
<dbReference type="CDD" id="cd02947">
    <property type="entry name" value="TRX_family"/>
    <property type="match status" value="1"/>
</dbReference>
<dbReference type="InterPro" id="IPR013766">
    <property type="entry name" value="Thioredoxin_domain"/>
</dbReference>
<dbReference type="Pfam" id="PF00085">
    <property type="entry name" value="Thioredoxin"/>
    <property type="match status" value="1"/>
</dbReference>
<evidence type="ECO:0000259" key="4">
    <source>
        <dbReference type="PROSITE" id="PS51352"/>
    </source>
</evidence>
<gene>
    <name evidence="5" type="ORF">NAEGRDRAFT_5608</name>
</gene>
<feature type="non-terminal residue" evidence="5">
    <location>
        <position position="98"/>
    </location>
</feature>
<dbReference type="Gene3D" id="3.40.30.10">
    <property type="entry name" value="Glutaredoxin"/>
    <property type="match status" value="1"/>
</dbReference>
<reference evidence="5 6" key="1">
    <citation type="journal article" date="2010" name="Cell">
        <title>The genome of Naegleria gruberi illuminates early eukaryotic versatility.</title>
        <authorList>
            <person name="Fritz-Laylin L.K."/>
            <person name="Prochnik S.E."/>
            <person name="Ginger M.L."/>
            <person name="Dacks J.B."/>
            <person name="Carpenter M.L."/>
            <person name="Field M.C."/>
            <person name="Kuo A."/>
            <person name="Paredez A."/>
            <person name="Chapman J."/>
            <person name="Pham J."/>
            <person name="Shu S."/>
            <person name="Neupane R."/>
            <person name="Cipriano M."/>
            <person name="Mancuso J."/>
            <person name="Tu H."/>
            <person name="Salamov A."/>
            <person name="Lindquist E."/>
            <person name="Shapiro H."/>
            <person name="Lucas S."/>
            <person name="Grigoriev I.V."/>
            <person name="Cande W.Z."/>
            <person name="Fulton C."/>
            <person name="Rokhsar D.S."/>
            <person name="Dawson S.C."/>
        </authorList>
    </citation>
    <scope>NUCLEOTIDE SEQUENCE [LARGE SCALE GENOMIC DNA]</scope>
    <source>
        <strain evidence="5 6">NEG-M</strain>
    </source>
</reference>
<dbReference type="STRING" id="5762.D2V8N3"/>
<dbReference type="OrthoDB" id="10263751at2759"/>
<dbReference type="InterPro" id="IPR005746">
    <property type="entry name" value="Thioredoxin"/>
</dbReference>
<proteinExistence type="predicted"/>
<feature type="site" description="Contributes to redox potential value" evidence="2">
    <location>
        <position position="24"/>
    </location>
</feature>
<dbReference type="KEGG" id="ngr:NAEGRDRAFT_5608"/>
<protein>
    <submittedName>
        <fullName evidence="5">Predicted protein</fullName>
    </submittedName>
</protein>
<dbReference type="VEuPathDB" id="AmoebaDB:NAEGRDRAFT_5608"/>
<keyword evidence="6" id="KW-1185">Reference proteome</keyword>
<evidence type="ECO:0000256" key="3">
    <source>
        <dbReference type="PIRSR" id="PIRSR000077-4"/>
    </source>
</evidence>
<evidence type="ECO:0000313" key="6">
    <source>
        <dbReference type="Proteomes" id="UP000006671"/>
    </source>
</evidence>
<evidence type="ECO:0000256" key="2">
    <source>
        <dbReference type="PIRSR" id="PIRSR000077-1"/>
    </source>
</evidence>
<dbReference type="GeneID" id="8860065"/>
<evidence type="ECO:0000313" key="5">
    <source>
        <dbReference type="EMBL" id="EFC46720.1"/>
    </source>
</evidence>
<feature type="non-terminal residue" evidence="5">
    <location>
        <position position="1"/>
    </location>
</feature>
<feature type="site" description="Deprotonates C-terminal active site Cys" evidence="2">
    <location>
        <position position="17"/>
    </location>
</feature>
<dbReference type="Proteomes" id="UP000006671">
    <property type="component" value="Unassembled WGS sequence"/>
</dbReference>
<keyword evidence="3" id="KW-0676">Redox-active center</keyword>
<feature type="active site" description="Nucleophile" evidence="2">
    <location>
        <position position="23"/>
    </location>
</feature>
<dbReference type="RefSeq" id="XP_002679464.1">
    <property type="nucleotide sequence ID" value="XM_002679418.1"/>
</dbReference>
<name>D2V8N3_NAEGR</name>
<dbReference type="eggNOG" id="KOG0907">
    <property type="taxonomic scope" value="Eukaryota"/>
</dbReference>
<dbReference type="PIRSF" id="PIRSF000077">
    <property type="entry name" value="Thioredoxin"/>
    <property type="match status" value="1"/>
</dbReference>
<dbReference type="OMA" id="DTMVGAN"/>
<keyword evidence="1 3" id="KW-1015">Disulfide bond</keyword>
<feature type="disulfide bond" description="Redox-active" evidence="3">
    <location>
        <begin position="23"/>
        <end position="26"/>
    </location>
</feature>